<feature type="domain" description="Cardiolipin synthase N-terminal" evidence="8">
    <location>
        <begin position="18"/>
        <end position="63"/>
    </location>
</feature>
<keyword evidence="10" id="KW-1185">Reference proteome</keyword>
<comment type="subcellular location">
    <subcellularLocation>
        <location evidence="1">Cell membrane</location>
        <topology evidence="1">Multi-pass membrane protein</topology>
    </subcellularLocation>
</comment>
<gene>
    <name evidence="9" type="ORF">Mth01_13810</name>
</gene>
<comment type="caution">
    <text evidence="9">The sequence shown here is derived from an EMBL/GenBank/DDBJ whole genome shotgun (WGS) entry which is preliminary data.</text>
</comment>
<protein>
    <recommendedName>
        <fullName evidence="8">Cardiolipin synthase N-terminal domain-containing protein</fullName>
    </recommendedName>
</protein>
<keyword evidence="2" id="KW-1003">Cell membrane</keyword>
<evidence type="ECO:0000256" key="1">
    <source>
        <dbReference type="ARBA" id="ARBA00004651"/>
    </source>
</evidence>
<dbReference type="Proteomes" id="UP000610966">
    <property type="component" value="Unassembled WGS sequence"/>
</dbReference>
<evidence type="ECO:0000256" key="4">
    <source>
        <dbReference type="ARBA" id="ARBA00022989"/>
    </source>
</evidence>
<evidence type="ECO:0000259" key="8">
    <source>
        <dbReference type="Pfam" id="PF13396"/>
    </source>
</evidence>
<feature type="transmembrane region" description="Helical" evidence="7">
    <location>
        <begin position="41"/>
        <end position="61"/>
    </location>
</feature>
<keyword evidence="5 7" id="KW-0472">Membrane</keyword>
<sequence>MAYRVGMPSVVIGLALLAFWLYCLFDVITTPEQAVRNLPKVLWVLIVVFLAGLGGLFWLILGRPTAAPAAVREPRETFGPLGGRGTARAQAPRGPEDDPEFLRHLERRLREED</sequence>
<organism evidence="9 10">
    <name type="scientific">Sphaerimonospora thailandensis</name>
    <dbReference type="NCBI Taxonomy" id="795644"/>
    <lineage>
        <taxon>Bacteria</taxon>
        <taxon>Bacillati</taxon>
        <taxon>Actinomycetota</taxon>
        <taxon>Actinomycetes</taxon>
        <taxon>Streptosporangiales</taxon>
        <taxon>Streptosporangiaceae</taxon>
        <taxon>Sphaerimonospora</taxon>
    </lineage>
</organism>
<dbReference type="InterPro" id="IPR027379">
    <property type="entry name" value="CLS_N"/>
</dbReference>
<evidence type="ECO:0000256" key="7">
    <source>
        <dbReference type="SAM" id="Phobius"/>
    </source>
</evidence>
<feature type="region of interest" description="Disordered" evidence="6">
    <location>
        <begin position="67"/>
        <end position="100"/>
    </location>
</feature>
<dbReference type="AlphaFoldDB" id="A0A8J3R616"/>
<evidence type="ECO:0000313" key="9">
    <source>
        <dbReference type="EMBL" id="GIH69128.1"/>
    </source>
</evidence>
<reference evidence="9" key="1">
    <citation type="submission" date="2021-01" db="EMBL/GenBank/DDBJ databases">
        <title>Whole genome shotgun sequence of Sphaerimonospora thailandensis NBRC 107569.</title>
        <authorList>
            <person name="Komaki H."/>
            <person name="Tamura T."/>
        </authorList>
    </citation>
    <scope>NUCLEOTIDE SEQUENCE</scope>
    <source>
        <strain evidence="9">NBRC 107569</strain>
    </source>
</reference>
<dbReference type="Pfam" id="PF13396">
    <property type="entry name" value="PLDc_N"/>
    <property type="match status" value="1"/>
</dbReference>
<evidence type="ECO:0000256" key="6">
    <source>
        <dbReference type="SAM" id="MobiDB-lite"/>
    </source>
</evidence>
<evidence type="ECO:0000256" key="3">
    <source>
        <dbReference type="ARBA" id="ARBA00022692"/>
    </source>
</evidence>
<dbReference type="EMBL" id="BOOG01000012">
    <property type="protein sequence ID" value="GIH69128.1"/>
    <property type="molecule type" value="Genomic_DNA"/>
</dbReference>
<evidence type="ECO:0000313" key="10">
    <source>
        <dbReference type="Proteomes" id="UP000610966"/>
    </source>
</evidence>
<keyword evidence="3 7" id="KW-0812">Transmembrane</keyword>
<accession>A0A8J3R616</accession>
<dbReference type="GO" id="GO:0005886">
    <property type="term" value="C:plasma membrane"/>
    <property type="evidence" value="ECO:0007669"/>
    <property type="project" value="UniProtKB-SubCell"/>
</dbReference>
<proteinExistence type="predicted"/>
<evidence type="ECO:0000256" key="5">
    <source>
        <dbReference type="ARBA" id="ARBA00023136"/>
    </source>
</evidence>
<keyword evidence="4 7" id="KW-1133">Transmembrane helix</keyword>
<evidence type="ECO:0000256" key="2">
    <source>
        <dbReference type="ARBA" id="ARBA00022475"/>
    </source>
</evidence>
<name>A0A8J3R616_9ACTN</name>